<evidence type="ECO:0000313" key="6">
    <source>
        <dbReference type="Proteomes" id="UP001595916"/>
    </source>
</evidence>
<feature type="domain" description="Alanine racemase N-terminal" evidence="4">
    <location>
        <begin position="12"/>
        <end position="235"/>
    </location>
</feature>
<name>A0ABV9QL33_9FIRM</name>
<reference evidence="6" key="1">
    <citation type="journal article" date="2019" name="Int. J. Syst. Evol. Microbiol.">
        <title>The Global Catalogue of Microorganisms (GCM) 10K type strain sequencing project: providing services to taxonomists for standard genome sequencing and annotation.</title>
        <authorList>
            <consortium name="The Broad Institute Genomics Platform"/>
            <consortium name="The Broad Institute Genome Sequencing Center for Infectious Disease"/>
            <person name="Wu L."/>
            <person name="Ma J."/>
        </authorList>
    </citation>
    <scope>NUCLEOTIDE SEQUENCE [LARGE SCALE GENOMIC DNA]</scope>
    <source>
        <strain evidence="6">CCUG 46385</strain>
    </source>
</reference>
<dbReference type="InterPro" id="IPR000821">
    <property type="entry name" value="Ala_racemase"/>
</dbReference>
<dbReference type="Gene3D" id="3.20.20.10">
    <property type="entry name" value="Alanine racemase"/>
    <property type="match status" value="1"/>
</dbReference>
<keyword evidence="6" id="KW-1185">Reference proteome</keyword>
<evidence type="ECO:0000313" key="5">
    <source>
        <dbReference type="EMBL" id="MFC4804442.1"/>
    </source>
</evidence>
<dbReference type="EC" id="5.1.1.1" evidence="5"/>
<dbReference type="RefSeq" id="WP_379787947.1">
    <property type="nucleotide sequence ID" value="NZ_JBHSHL010000014.1"/>
</dbReference>
<evidence type="ECO:0000256" key="3">
    <source>
        <dbReference type="ARBA" id="ARBA00023235"/>
    </source>
</evidence>
<dbReference type="PANTHER" id="PTHR30511:SF3">
    <property type="entry name" value="LYSINE RACEMASE"/>
    <property type="match status" value="1"/>
</dbReference>
<organism evidence="5 6">
    <name type="scientific">Filifactor villosus</name>
    <dbReference type="NCBI Taxonomy" id="29374"/>
    <lineage>
        <taxon>Bacteria</taxon>
        <taxon>Bacillati</taxon>
        <taxon>Bacillota</taxon>
        <taxon>Clostridia</taxon>
        <taxon>Peptostreptococcales</taxon>
        <taxon>Filifactoraceae</taxon>
        <taxon>Filifactor</taxon>
    </lineage>
</organism>
<accession>A0ABV9QL33</accession>
<dbReference type="InterPro" id="IPR029066">
    <property type="entry name" value="PLP-binding_barrel"/>
</dbReference>
<dbReference type="EMBL" id="JBHSHL010000014">
    <property type="protein sequence ID" value="MFC4804442.1"/>
    <property type="molecule type" value="Genomic_DNA"/>
</dbReference>
<evidence type="ECO:0000256" key="1">
    <source>
        <dbReference type="ARBA" id="ARBA00001933"/>
    </source>
</evidence>
<dbReference type="Pfam" id="PF01168">
    <property type="entry name" value="Ala_racemase_N"/>
    <property type="match status" value="1"/>
</dbReference>
<sequence>MQTIQSYPVMEINLKHLKENAENIVSRCKECDIKVTGVVKAVDTYKHGYNEIAKLLLDSGCVSIGDSRMNTIRKMREDGFEGELMLIRIPMKSELEEVVRYADISLQSEMEVIKLTNEAAEEQKVMHGVLLMMDLGDLREGFFDEEELIEAALYIEHECSSLRLKGIGTNLGCYGAISPDNTNLGRLVGIARKIEEKIDRKLDYVSGGATSTLPLVLKKQVPEGINHLRIGEGIVVSRDLIDDWKCEMPFMNQDIYRIKAEVIEVKTKASHPIGKIFIDAFGNTPQFEDKGMRKRALLALGKRDVGSFDYLKVRLEGAEILGGSSDHLILDVEEVPGGVKVGDIIGFDCTYGAMVFANHSESVSKVYLR</sequence>
<evidence type="ECO:0000256" key="2">
    <source>
        <dbReference type="ARBA" id="ARBA00022898"/>
    </source>
</evidence>
<dbReference type="PANTHER" id="PTHR30511">
    <property type="entry name" value="ALANINE RACEMASE"/>
    <property type="match status" value="1"/>
</dbReference>
<evidence type="ECO:0000259" key="4">
    <source>
        <dbReference type="Pfam" id="PF01168"/>
    </source>
</evidence>
<protein>
    <submittedName>
        <fullName evidence="5">Alanine racemase</fullName>
        <ecNumber evidence="5">5.1.1.1</ecNumber>
    </submittedName>
</protein>
<dbReference type="InterPro" id="IPR001608">
    <property type="entry name" value="Ala_racemase_N"/>
</dbReference>
<proteinExistence type="predicted"/>
<gene>
    <name evidence="5" type="ORF">ACFO4R_05035</name>
</gene>
<dbReference type="Proteomes" id="UP001595916">
    <property type="component" value="Unassembled WGS sequence"/>
</dbReference>
<dbReference type="SUPFAM" id="SSF51419">
    <property type="entry name" value="PLP-binding barrel"/>
    <property type="match status" value="1"/>
</dbReference>
<comment type="caution">
    <text evidence="5">The sequence shown here is derived from an EMBL/GenBank/DDBJ whole genome shotgun (WGS) entry which is preliminary data.</text>
</comment>
<comment type="cofactor">
    <cofactor evidence="1">
        <name>pyridoxal 5'-phosphate</name>
        <dbReference type="ChEBI" id="CHEBI:597326"/>
    </cofactor>
</comment>
<keyword evidence="3 5" id="KW-0413">Isomerase</keyword>
<dbReference type="GO" id="GO:0008784">
    <property type="term" value="F:alanine racemase activity"/>
    <property type="evidence" value="ECO:0007669"/>
    <property type="project" value="UniProtKB-EC"/>
</dbReference>
<keyword evidence="2" id="KW-0663">Pyridoxal phosphate</keyword>